<dbReference type="EMBL" id="QDKP01000051">
    <property type="protein sequence ID" value="PVM76378.1"/>
    <property type="molecule type" value="Genomic_DNA"/>
</dbReference>
<sequence>MRSVMLSSKDLNWSDDPKYRKADDYVTAYALTHPSLDVIESRIVLYETILLWGTVALAVGGAVLLLTRGKPKGKRSIAPGDAA</sequence>
<feature type="transmembrane region" description="Helical" evidence="1">
    <location>
        <begin position="43"/>
        <end position="66"/>
    </location>
</feature>
<keyword evidence="1" id="KW-0812">Transmembrane</keyword>
<comment type="caution">
    <text evidence="2">The sequence shown here is derived from an EMBL/GenBank/DDBJ whole genome shotgun (WGS) entry which is preliminary data.</text>
</comment>
<evidence type="ECO:0000313" key="2">
    <source>
        <dbReference type="EMBL" id="PVM76378.1"/>
    </source>
</evidence>
<evidence type="ECO:0000313" key="3">
    <source>
        <dbReference type="Proteomes" id="UP000244913"/>
    </source>
</evidence>
<protein>
    <submittedName>
        <fullName evidence="2">Uncharacterized protein</fullName>
    </submittedName>
</protein>
<dbReference type="Proteomes" id="UP000244913">
    <property type="component" value="Unassembled WGS sequence"/>
</dbReference>
<reference evidence="2 3" key="1">
    <citation type="submission" date="2018-04" db="EMBL/GenBank/DDBJ databases">
        <title>The genome sequence of Caulobacter sp. 736.</title>
        <authorList>
            <person name="Gao J."/>
            <person name="Sun J."/>
        </authorList>
    </citation>
    <scope>NUCLEOTIDE SEQUENCE [LARGE SCALE GENOMIC DNA]</scope>
    <source>
        <strain evidence="2 3">736</strain>
    </source>
</reference>
<accession>A0A2T9J5V3</accession>
<evidence type="ECO:0000256" key="1">
    <source>
        <dbReference type="SAM" id="Phobius"/>
    </source>
</evidence>
<keyword evidence="1" id="KW-0472">Membrane</keyword>
<organism evidence="2 3">
    <name type="scientific">Caulobacter radicis</name>
    <dbReference type="NCBI Taxonomy" id="2172650"/>
    <lineage>
        <taxon>Bacteria</taxon>
        <taxon>Pseudomonadati</taxon>
        <taxon>Pseudomonadota</taxon>
        <taxon>Alphaproteobacteria</taxon>
        <taxon>Caulobacterales</taxon>
        <taxon>Caulobacteraceae</taxon>
        <taxon>Caulobacter</taxon>
    </lineage>
</organism>
<keyword evidence="1" id="KW-1133">Transmembrane helix</keyword>
<keyword evidence="3" id="KW-1185">Reference proteome</keyword>
<dbReference type="AlphaFoldDB" id="A0A2T9J5V3"/>
<name>A0A2T9J5V3_9CAUL</name>
<gene>
    <name evidence="2" type="ORF">DDF65_17800</name>
</gene>
<proteinExistence type="predicted"/>